<keyword evidence="2" id="KW-0808">Transferase</keyword>
<evidence type="ECO:0000313" key="3">
    <source>
        <dbReference type="Proteomes" id="UP000001936"/>
    </source>
</evidence>
<feature type="compositionally biased region" description="Basic and acidic residues" evidence="1">
    <location>
        <begin position="114"/>
        <end position="123"/>
    </location>
</feature>
<dbReference type="EMBL" id="CP000133">
    <property type="protein sequence ID" value="ABC92847.1"/>
    <property type="molecule type" value="Genomic_DNA"/>
</dbReference>
<sequence>MTNASFFPPLRRVYEPAHLHHGHRRRQAGRVACQHQLVAAALDRTRKHFEHAGGGKLQRLFIIEPGQQARQENGGQQVTETIRRIVDDAMLGKKRVAAGKEEIAGTAGHHGHRRGDEHTRRPERQRCLHDCAVVIKRCSRQPGELVPVRRCERGQRNEMITNGLGCGFRHVEAAEIAHDRIADIKQFGIVLPERSDQPGDRARLGGIAEIARKHRPDFADPGRADQVVDRRVEIRFGKCQPRRTAMAGMPGQDDGRQRPNRMAECLQRKHRRPIANRATYDMAGNNDDCAR</sequence>
<protein>
    <submittedName>
        <fullName evidence="2">Pyridoxal kinase protein</fullName>
    </submittedName>
</protein>
<dbReference type="GO" id="GO:0016301">
    <property type="term" value="F:kinase activity"/>
    <property type="evidence" value="ECO:0007669"/>
    <property type="project" value="UniProtKB-KW"/>
</dbReference>
<dbReference type="KEGG" id="ret:RHE_CH04104"/>
<evidence type="ECO:0000256" key="1">
    <source>
        <dbReference type="SAM" id="MobiDB-lite"/>
    </source>
</evidence>
<evidence type="ECO:0000313" key="2">
    <source>
        <dbReference type="EMBL" id="ABC92847.1"/>
    </source>
</evidence>
<feature type="region of interest" description="Disordered" evidence="1">
    <location>
        <begin position="103"/>
        <end position="123"/>
    </location>
</feature>
<dbReference type="AlphaFoldDB" id="Q2K2T9"/>
<name>Q2K2T9_RHIEC</name>
<proteinExistence type="predicted"/>
<keyword evidence="3" id="KW-1185">Reference proteome</keyword>
<feature type="region of interest" description="Disordered" evidence="1">
    <location>
        <begin position="266"/>
        <end position="291"/>
    </location>
</feature>
<dbReference type="Proteomes" id="UP000001936">
    <property type="component" value="Chromosome"/>
</dbReference>
<organism evidence="2 3">
    <name type="scientific">Rhizobium etli (strain ATCC 51251 / DSM 11541 / JCM 21823 / NBRC 15573 / CFN 42)</name>
    <dbReference type="NCBI Taxonomy" id="347834"/>
    <lineage>
        <taxon>Bacteria</taxon>
        <taxon>Pseudomonadati</taxon>
        <taxon>Pseudomonadota</taxon>
        <taxon>Alphaproteobacteria</taxon>
        <taxon>Hyphomicrobiales</taxon>
        <taxon>Rhizobiaceae</taxon>
        <taxon>Rhizobium/Agrobacterium group</taxon>
        <taxon>Rhizobium</taxon>
    </lineage>
</organism>
<accession>Q2K2T9</accession>
<reference evidence="2 3" key="1">
    <citation type="journal article" date="2006" name="Proc. Natl. Acad. Sci. U.S.A.">
        <title>The partitioned Rhizobium etli genome: genetic and metabolic redundancy in seven interacting replicons.</title>
        <authorList>
            <person name="Gonzalez V."/>
            <person name="Santamaria R.I."/>
            <person name="Bustos P."/>
            <person name="Hernandez-Gonzalez I."/>
            <person name="Medrano-Soto A."/>
            <person name="Moreno-Hagelsieb G."/>
            <person name="Janga S.C."/>
            <person name="Ramirez M.A."/>
            <person name="Jimenez-Jacinto V."/>
            <person name="Collado-Vides J."/>
            <person name="Davila G."/>
        </authorList>
    </citation>
    <scope>NUCLEOTIDE SEQUENCE [LARGE SCALE GENOMIC DNA]</scope>
    <source>
        <strain evidence="3">ATCC 51251 / DSM 11541 / JCM 21823 / NBRC 15573 / CFN 42</strain>
    </source>
</reference>
<gene>
    <name evidence="2" type="primary">pdxK</name>
    <name evidence="2" type="ordered locus">RHE_CH04104</name>
</gene>
<keyword evidence="2" id="KW-0418">Kinase</keyword>
<dbReference type="HOGENOM" id="CLU_956035_0_0_5"/>